<keyword evidence="1" id="KW-1133">Transmembrane helix</keyword>
<keyword evidence="1" id="KW-0472">Membrane</keyword>
<feature type="transmembrane region" description="Helical" evidence="1">
    <location>
        <begin position="133"/>
        <end position="152"/>
    </location>
</feature>
<keyword evidence="1" id="KW-0812">Transmembrane</keyword>
<evidence type="ECO:0000256" key="1">
    <source>
        <dbReference type="SAM" id="Phobius"/>
    </source>
</evidence>
<feature type="transmembrane region" description="Helical" evidence="1">
    <location>
        <begin position="33"/>
        <end position="51"/>
    </location>
</feature>
<gene>
    <name evidence="2" type="ORF">WMO64_02860</name>
</gene>
<dbReference type="InterPro" id="IPR030949">
    <property type="entry name" value="ECF_S_folate_fam"/>
</dbReference>
<comment type="caution">
    <text evidence="2">The sequence shown here is derived from an EMBL/GenBank/DDBJ whole genome shotgun (WGS) entry which is preliminary data.</text>
</comment>
<keyword evidence="3" id="KW-1185">Reference proteome</keyword>
<evidence type="ECO:0000313" key="3">
    <source>
        <dbReference type="Proteomes" id="UP001464378"/>
    </source>
</evidence>
<feature type="transmembrane region" description="Helical" evidence="1">
    <location>
        <begin position="103"/>
        <end position="121"/>
    </location>
</feature>
<accession>A0ABV1E514</accession>
<reference evidence="2 3" key="1">
    <citation type="submission" date="2024-03" db="EMBL/GenBank/DDBJ databases">
        <title>Human intestinal bacterial collection.</title>
        <authorList>
            <person name="Pauvert C."/>
            <person name="Hitch T.C.A."/>
            <person name="Clavel T."/>
        </authorList>
    </citation>
    <scope>NUCLEOTIDE SEQUENCE [LARGE SCALE GENOMIC DNA]</scope>
    <source>
        <strain evidence="2 3">CLA-AP-H29</strain>
    </source>
</reference>
<proteinExistence type="predicted"/>
<dbReference type="Gene3D" id="1.10.1760.20">
    <property type="match status" value="1"/>
</dbReference>
<dbReference type="Pfam" id="PF12822">
    <property type="entry name" value="ECF_trnsprt"/>
    <property type="match status" value="1"/>
</dbReference>
<dbReference type="InterPro" id="IPR024529">
    <property type="entry name" value="ECF_trnsprt_substrate-spec"/>
</dbReference>
<dbReference type="RefSeq" id="WP_294520781.1">
    <property type="nucleotide sequence ID" value="NZ_JBBMFK010000003.1"/>
</dbReference>
<dbReference type="Proteomes" id="UP001464378">
    <property type="component" value="Unassembled WGS sequence"/>
</dbReference>
<evidence type="ECO:0000313" key="2">
    <source>
        <dbReference type="EMBL" id="MEQ2442404.1"/>
    </source>
</evidence>
<sequence>MPIFQQNRTMFKTPFSAAYWRCAMKEFRSLRSLVFAALMIAACIILSKFSIPIYAGLKISFGFLARALCALVCGPVTALVFGAAEDTLSFFLASSGEPYFPGYMLTTMLGTLIYALFFYRARVTVLRIFLAKLCTNVMNVFLGSLWSAILYSKGYLYYMTNSMVKNTLMLPVQTLMLVVLFGALVPVLYRMGALPNQAERRLAFI</sequence>
<name>A0ABV1E514_9FIRM</name>
<dbReference type="EMBL" id="JBBMFK010000003">
    <property type="protein sequence ID" value="MEQ2442404.1"/>
    <property type="molecule type" value="Genomic_DNA"/>
</dbReference>
<feature type="transmembrane region" description="Helical" evidence="1">
    <location>
        <begin position="172"/>
        <end position="191"/>
    </location>
</feature>
<dbReference type="NCBIfam" id="TIGR04518">
    <property type="entry name" value="ECF_S_folT_fam"/>
    <property type="match status" value="1"/>
</dbReference>
<protein>
    <submittedName>
        <fullName evidence="2">Folate family ECF transporter S component</fullName>
    </submittedName>
</protein>
<feature type="transmembrane region" description="Helical" evidence="1">
    <location>
        <begin position="63"/>
        <end position="83"/>
    </location>
</feature>
<organism evidence="2 3">
    <name type="scientific">Pseudoflavonifractor intestinihominis</name>
    <dbReference type="NCBI Taxonomy" id="3133171"/>
    <lineage>
        <taxon>Bacteria</taxon>
        <taxon>Bacillati</taxon>
        <taxon>Bacillota</taxon>
        <taxon>Clostridia</taxon>
        <taxon>Eubacteriales</taxon>
        <taxon>Oscillospiraceae</taxon>
        <taxon>Pseudoflavonifractor</taxon>
    </lineage>
</organism>